<dbReference type="GeneID" id="81367447"/>
<keyword evidence="1" id="KW-0560">Oxidoreductase</keyword>
<accession>A0A9W9W5P9</accession>
<dbReference type="Proteomes" id="UP001147747">
    <property type="component" value="Unassembled WGS sequence"/>
</dbReference>
<reference evidence="3" key="2">
    <citation type="journal article" date="2023" name="IMA Fungus">
        <title>Comparative genomic study of the Penicillium genus elucidates a diverse pangenome and 15 lateral gene transfer events.</title>
        <authorList>
            <person name="Petersen C."/>
            <person name="Sorensen T."/>
            <person name="Nielsen M.R."/>
            <person name="Sondergaard T.E."/>
            <person name="Sorensen J.L."/>
            <person name="Fitzpatrick D.A."/>
            <person name="Frisvad J.C."/>
            <person name="Nielsen K.L."/>
        </authorList>
    </citation>
    <scope>NUCLEOTIDE SEQUENCE</scope>
    <source>
        <strain evidence="3">IBT 29677</strain>
    </source>
</reference>
<dbReference type="Pfam" id="PF00107">
    <property type="entry name" value="ADH_zinc_N"/>
    <property type="match status" value="1"/>
</dbReference>
<dbReference type="CDD" id="cd05288">
    <property type="entry name" value="PGDH"/>
    <property type="match status" value="1"/>
</dbReference>
<proteinExistence type="predicted"/>
<dbReference type="InterPro" id="IPR020843">
    <property type="entry name" value="ER"/>
</dbReference>
<dbReference type="InterPro" id="IPR041694">
    <property type="entry name" value="ADH_N_2"/>
</dbReference>
<evidence type="ECO:0000256" key="1">
    <source>
        <dbReference type="ARBA" id="ARBA00023002"/>
    </source>
</evidence>
<dbReference type="InterPro" id="IPR011032">
    <property type="entry name" value="GroES-like_sf"/>
</dbReference>
<dbReference type="Gene3D" id="3.90.180.10">
    <property type="entry name" value="Medium-chain alcohol dehydrogenases, catalytic domain"/>
    <property type="match status" value="1"/>
</dbReference>
<dbReference type="GO" id="GO:0016628">
    <property type="term" value="F:oxidoreductase activity, acting on the CH-CH group of donors, NAD or NADP as acceptor"/>
    <property type="evidence" value="ECO:0007669"/>
    <property type="project" value="InterPro"/>
</dbReference>
<sequence length="350" mass="37781">MDLPTRTKCWVLAEKPIGKPIISGPNSTFQLETRQLPNLEPGQILLKTCFLSNDPAQRMWIDAELPADRLYLKPIEVGQVMASRGIGRVLSSRSSKIKAGSQVVLPNIGWMEYAVVPDETVTVLEPLPLGLSVTHYLGALGNTGLTAYYGLVVQGEAKPQDTVIVSGAAGATGSMVIQIAKKIVGCERVIGIAGTDEKCQWVESLGADLCLNYKSESFVDDLKKGSAGGVDVCFDCVGGSILDHIFPRMSKFGRIAACGAISGYNEKGSAQFENWFHVVSMRLKIQGFIVLDYAAHAQDAIDVLKQAIADRKVVLGEKSQTIDPVTFLDIPKVWLRLFEGGNTGKLITAL</sequence>
<dbReference type="FunFam" id="3.40.50.720:FF:000121">
    <property type="entry name" value="Prostaglandin reductase 2"/>
    <property type="match status" value="1"/>
</dbReference>
<dbReference type="OrthoDB" id="809632at2759"/>
<dbReference type="PANTHER" id="PTHR43205:SF19">
    <property type="entry name" value="ENOYL REDUCTASE (ER) DOMAIN-CONTAINING PROTEIN"/>
    <property type="match status" value="1"/>
</dbReference>
<comment type="caution">
    <text evidence="3">The sequence shown here is derived from an EMBL/GenBank/DDBJ whole genome shotgun (WGS) entry which is preliminary data.</text>
</comment>
<dbReference type="EMBL" id="JAPZBU010000005">
    <property type="protein sequence ID" value="KAJ5403959.1"/>
    <property type="molecule type" value="Genomic_DNA"/>
</dbReference>
<evidence type="ECO:0000259" key="2">
    <source>
        <dbReference type="SMART" id="SM00829"/>
    </source>
</evidence>
<dbReference type="Pfam" id="PF16884">
    <property type="entry name" value="ADH_N_2"/>
    <property type="match status" value="1"/>
</dbReference>
<evidence type="ECO:0000313" key="3">
    <source>
        <dbReference type="EMBL" id="KAJ5403959.1"/>
    </source>
</evidence>
<dbReference type="SUPFAM" id="SSF51735">
    <property type="entry name" value="NAD(P)-binding Rossmann-fold domains"/>
    <property type="match status" value="1"/>
</dbReference>
<dbReference type="InterPro" id="IPR045010">
    <property type="entry name" value="MDR_fam"/>
</dbReference>
<evidence type="ECO:0000313" key="4">
    <source>
        <dbReference type="Proteomes" id="UP001147747"/>
    </source>
</evidence>
<dbReference type="Gene3D" id="3.40.50.720">
    <property type="entry name" value="NAD(P)-binding Rossmann-like Domain"/>
    <property type="match status" value="1"/>
</dbReference>
<protein>
    <recommendedName>
        <fullName evidence="2">Enoyl reductase (ER) domain-containing protein</fullName>
    </recommendedName>
</protein>
<dbReference type="PANTHER" id="PTHR43205">
    <property type="entry name" value="PROSTAGLANDIN REDUCTASE"/>
    <property type="match status" value="1"/>
</dbReference>
<dbReference type="AlphaFoldDB" id="A0A9W9W5P9"/>
<name>A0A9W9W5P9_9EURO</name>
<reference evidence="3" key="1">
    <citation type="submission" date="2022-12" db="EMBL/GenBank/DDBJ databases">
        <authorList>
            <person name="Petersen C."/>
        </authorList>
    </citation>
    <scope>NUCLEOTIDE SEQUENCE</scope>
    <source>
        <strain evidence="3">IBT 29677</strain>
    </source>
</reference>
<dbReference type="RefSeq" id="XP_056491201.1">
    <property type="nucleotide sequence ID" value="XM_056628467.1"/>
</dbReference>
<dbReference type="InterPro" id="IPR013149">
    <property type="entry name" value="ADH-like_C"/>
</dbReference>
<dbReference type="SMART" id="SM00829">
    <property type="entry name" value="PKS_ER"/>
    <property type="match status" value="1"/>
</dbReference>
<dbReference type="InterPro" id="IPR036291">
    <property type="entry name" value="NAD(P)-bd_dom_sf"/>
</dbReference>
<keyword evidence="4" id="KW-1185">Reference proteome</keyword>
<gene>
    <name evidence="3" type="ORF">N7509_003830</name>
</gene>
<organism evidence="3 4">
    <name type="scientific">Penicillium cosmopolitanum</name>
    <dbReference type="NCBI Taxonomy" id="1131564"/>
    <lineage>
        <taxon>Eukaryota</taxon>
        <taxon>Fungi</taxon>
        <taxon>Dikarya</taxon>
        <taxon>Ascomycota</taxon>
        <taxon>Pezizomycotina</taxon>
        <taxon>Eurotiomycetes</taxon>
        <taxon>Eurotiomycetidae</taxon>
        <taxon>Eurotiales</taxon>
        <taxon>Aspergillaceae</taxon>
        <taxon>Penicillium</taxon>
    </lineage>
</organism>
<dbReference type="SUPFAM" id="SSF50129">
    <property type="entry name" value="GroES-like"/>
    <property type="match status" value="1"/>
</dbReference>
<feature type="domain" description="Enoyl reductase (ER)" evidence="2">
    <location>
        <begin position="24"/>
        <end position="315"/>
    </location>
</feature>